<dbReference type="InterPro" id="IPR050472">
    <property type="entry name" value="Anth_synth/Amidotransfase"/>
</dbReference>
<keyword evidence="1" id="KW-0315">Glutamine amidotransferase</keyword>
<dbReference type="PANTHER" id="PTHR43418:SF4">
    <property type="entry name" value="MULTIFUNCTIONAL TRYPTOPHAN BIOSYNTHESIS PROTEIN"/>
    <property type="match status" value="1"/>
</dbReference>
<feature type="domain" description="Glutamine amidotransferase" evidence="2">
    <location>
        <begin position="4"/>
        <end position="190"/>
    </location>
</feature>
<dbReference type="EMBL" id="MFJN01000068">
    <property type="protein sequence ID" value="OGG19853.1"/>
    <property type="molecule type" value="Genomic_DNA"/>
</dbReference>
<reference evidence="3 4" key="1">
    <citation type="journal article" date="2016" name="Nat. Commun.">
        <title>Thousands of microbial genomes shed light on interconnected biogeochemical processes in an aquifer system.</title>
        <authorList>
            <person name="Anantharaman K."/>
            <person name="Brown C.T."/>
            <person name="Hug L.A."/>
            <person name="Sharon I."/>
            <person name="Castelle C.J."/>
            <person name="Probst A.J."/>
            <person name="Thomas B.C."/>
            <person name="Singh A."/>
            <person name="Wilkins M.J."/>
            <person name="Karaoz U."/>
            <person name="Brodie E.L."/>
            <person name="Williams K.H."/>
            <person name="Hubbard S.S."/>
            <person name="Banfield J.F."/>
        </authorList>
    </citation>
    <scope>NUCLEOTIDE SEQUENCE [LARGE SCALE GENOMIC DNA]</scope>
</reference>
<dbReference type="GO" id="GO:0005829">
    <property type="term" value="C:cytosol"/>
    <property type="evidence" value="ECO:0007669"/>
    <property type="project" value="TreeGrafter"/>
</dbReference>
<dbReference type="PRINTS" id="PR00097">
    <property type="entry name" value="ANTSNTHASEII"/>
</dbReference>
<evidence type="ECO:0000313" key="3">
    <source>
        <dbReference type="EMBL" id="OGG19853.1"/>
    </source>
</evidence>
<dbReference type="Gene3D" id="3.40.50.880">
    <property type="match status" value="1"/>
</dbReference>
<evidence type="ECO:0000313" key="4">
    <source>
        <dbReference type="Proteomes" id="UP000177092"/>
    </source>
</evidence>
<dbReference type="Pfam" id="PF00117">
    <property type="entry name" value="GATase"/>
    <property type="match status" value="1"/>
</dbReference>
<dbReference type="PANTHER" id="PTHR43418">
    <property type="entry name" value="MULTIFUNCTIONAL TRYPTOPHAN BIOSYNTHESIS PROTEIN-RELATED"/>
    <property type="match status" value="1"/>
</dbReference>
<dbReference type="InterPro" id="IPR017926">
    <property type="entry name" value="GATASE"/>
</dbReference>
<dbReference type="Proteomes" id="UP000177092">
    <property type="component" value="Unassembled WGS sequence"/>
</dbReference>
<sequence length="202" mass="22467">MKVLIIDNYDSFTYNLYQLIGELGGSPVVVRNDAITLRKIKNTGFSHIVISPGPGDPSDDHYFGICREAILRFGYRIPTLGICLGHQGIIQAYGGKIIRAPLIKHGKTSVIKHNQKGLFENVKNPLVGMRYHSLIGHKELLPNCLEITAYSSDDQEIMAVKHHEFPVFGMQFHPESIGTENGREILKNFLSIEVAPLRGATS</sequence>
<dbReference type="GO" id="GO:0004049">
    <property type="term" value="F:anthranilate synthase activity"/>
    <property type="evidence" value="ECO:0007669"/>
    <property type="project" value="TreeGrafter"/>
</dbReference>
<evidence type="ECO:0000256" key="1">
    <source>
        <dbReference type="ARBA" id="ARBA00022962"/>
    </source>
</evidence>
<dbReference type="GO" id="GO:0000162">
    <property type="term" value="P:L-tryptophan biosynthetic process"/>
    <property type="evidence" value="ECO:0007669"/>
    <property type="project" value="TreeGrafter"/>
</dbReference>
<comment type="caution">
    <text evidence="3">The sequence shown here is derived from an EMBL/GenBank/DDBJ whole genome shotgun (WGS) entry which is preliminary data.</text>
</comment>
<proteinExistence type="predicted"/>
<dbReference type="CDD" id="cd01743">
    <property type="entry name" value="GATase1_Anthranilate_Synthase"/>
    <property type="match status" value="1"/>
</dbReference>
<dbReference type="FunFam" id="3.40.50.880:FF:000003">
    <property type="entry name" value="Anthranilate synthase component II"/>
    <property type="match status" value="1"/>
</dbReference>
<evidence type="ECO:0000259" key="2">
    <source>
        <dbReference type="Pfam" id="PF00117"/>
    </source>
</evidence>
<dbReference type="InterPro" id="IPR029062">
    <property type="entry name" value="Class_I_gatase-like"/>
</dbReference>
<dbReference type="AlphaFoldDB" id="A0A1F6A5E4"/>
<dbReference type="SUPFAM" id="SSF52317">
    <property type="entry name" value="Class I glutamine amidotransferase-like"/>
    <property type="match status" value="1"/>
</dbReference>
<dbReference type="InterPro" id="IPR006221">
    <property type="entry name" value="TrpG/PapA_dom"/>
</dbReference>
<dbReference type="PROSITE" id="PS51273">
    <property type="entry name" value="GATASE_TYPE_1"/>
    <property type="match status" value="1"/>
</dbReference>
<accession>A0A1F6A5E4</accession>
<dbReference type="NCBIfam" id="TIGR00566">
    <property type="entry name" value="trpG_papA"/>
    <property type="match status" value="1"/>
</dbReference>
<organism evidence="3 4">
    <name type="scientific">Candidatus Gottesmanbacteria bacterium RIFCSPHIGHO2_02_FULL_40_13</name>
    <dbReference type="NCBI Taxonomy" id="1798384"/>
    <lineage>
        <taxon>Bacteria</taxon>
        <taxon>Candidatus Gottesmaniibacteriota</taxon>
    </lineage>
</organism>
<dbReference type="STRING" id="1798384.A3D03_00320"/>
<gene>
    <name evidence="3" type="ORF">A3D03_00320</name>
</gene>
<name>A0A1F6A5E4_9BACT</name>
<protein>
    <submittedName>
        <fullName evidence="3">Aminodeoxychorismate/anthranilate synthase component II</fullName>
    </submittedName>
</protein>
<dbReference type="PRINTS" id="PR00096">
    <property type="entry name" value="GATASE"/>
</dbReference>
<dbReference type="PRINTS" id="PR00099">
    <property type="entry name" value="CPSGATASE"/>
</dbReference>